<evidence type="ECO:0000256" key="5">
    <source>
        <dbReference type="SAM" id="Phobius"/>
    </source>
</evidence>
<feature type="chain" id="PRO_5015649876" evidence="6">
    <location>
        <begin position="39"/>
        <end position="203"/>
    </location>
</feature>
<keyword evidence="9" id="KW-1185">Reference proteome</keyword>
<evidence type="ECO:0000256" key="1">
    <source>
        <dbReference type="ARBA" id="ARBA00022512"/>
    </source>
</evidence>
<proteinExistence type="predicted"/>
<keyword evidence="5" id="KW-1133">Transmembrane helix</keyword>
<protein>
    <submittedName>
        <fullName evidence="8">LPXTG-motif cell wall-anchored protein</fullName>
    </submittedName>
</protein>
<evidence type="ECO:0000313" key="8">
    <source>
        <dbReference type="EMBL" id="PRZ42051.1"/>
    </source>
</evidence>
<evidence type="ECO:0000259" key="7">
    <source>
        <dbReference type="PROSITE" id="PS50847"/>
    </source>
</evidence>
<dbReference type="AlphaFoldDB" id="A0A2T1A0B7"/>
<dbReference type="Pfam" id="PF00746">
    <property type="entry name" value="Gram_pos_anchor"/>
    <property type="match status" value="1"/>
</dbReference>
<feature type="domain" description="Gram-positive cocci surface proteins LPxTG" evidence="7">
    <location>
        <begin position="169"/>
        <end position="203"/>
    </location>
</feature>
<keyword evidence="5" id="KW-0472">Membrane</keyword>
<dbReference type="PROSITE" id="PS50847">
    <property type="entry name" value="GRAM_POS_ANCHORING"/>
    <property type="match status" value="1"/>
</dbReference>
<sequence length="203" mass="19905">MTKRRPLRVSKLSKLSKSVAVTAFVGGISVLGAGAALAAPPTNLAAPAVNPNPVAPKAAVTVSGTGCLDPNQGTALAEVLLGINNPDGSTYTETIPADANGAWSTTLTATDAAGVYTITARCDTYSAQTSYPNAKITVAAAGGTTTPAANTGNGSTVNAGTPTTPTKELAATGTDATALLPAAAGMLALGGVALFAGRRKHDD</sequence>
<dbReference type="NCBIfam" id="TIGR01167">
    <property type="entry name" value="LPXTG_anchor"/>
    <property type="match status" value="1"/>
</dbReference>
<gene>
    <name evidence="8" type="ORF">CLV47_107179</name>
</gene>
<comment type="caution">
    <text evidence="8">The sequence shown here is derived from an EMBL/GenBank/DDBJ whole genome shotgun (WGS) entry which is preliminary data.</text>
</comment>
<keyword evidence="1" id="KW-0134">Cell wall</keyword>
<keyword evidence="4" id="KW-0572">Peptidoglycan-anchor</keyword>
<keyword evidence="2" id="KW-0964">Secreted</keyword>
<dbReference type="InterPro" id="IPR019931">
    <property type="entry name" value="LPXTG_anchor"/>
</dbReference>
<evidence type="ECO:0000256" key="4">
    <source>
        <dbReference type="ARBA" id="ARBA00023088"/>
    </source>
</evidence>
<accession>A0A2T1A0B7</accession>
<dbReference type="EMBL" id="PVUE01000007">
    <property type="protein sequence ID" value="PRZ42051.1"/>
    <property type="molecule type" value="Genomic_DNA"/>
</dbReference>
<dbReference type="Proteomes" id="UP000237752">
    <property type="component" value="Unassembled WGS sequence"/>
</dbReference>
<keyword evidence="3 6" id="KW-0732">Signal</keyword>
<evidence type="ECO:0000313" key="9">
    <source>
        <dbReference type="Proteomes" id="UP000237752"/>
    </source>
</evidence>
<evidence type="ECO:0000256" key="3">
    <source>
        <dbReference type="ARBA" id="ARBA00022729"/>
    </source>
</evidence>
<reference evidence="8 9" key="1">
    <citation type="submission" date="2018-03" db="EMBL/GenBank/DDBJ databases">
        <title>Genomic Encyclopedia of Archaeal and Bacterial Type Strains, Phase II (KMG-II): from individual species to whole genera.</title>
        <authorList>
            <person name="Goeker M."/>
        </authorList>
    </citation>
    <scope>NUCLEOTIDE SEQUENCE [LARGE SCALE GENOMIC DNA]</scope>
    <source>
        <strain evidence="8 9">DSM 100065</strain>
    </source>
</reference>
<feature type="transmembrane region" description="Helical" evidence="5">
    <location>
        <begin position="178"/>
        <end position="197"/>
    </location>
</feature>
<feature type="signal peptide" evidence="6">
    <location>
        <begin position="1"/>
        <end position="38"/>
    </location>
</feature>
<evidence type="ECO:0000256" key="2">
    <source>
        <dbReference type="ARBA" id="ARBA00022525"/>
    </source>
</evidence>
<keyword evidence="5" id="KW-0812">Transmembrane</keyword>
<dbReference type="OrthoDB" id="10018574at2"/>
<name>A0A2T1A0B7_9ACTN</name>
<evidence type="ECO:0000256" key="6">
    <source>
        <dbReference type="SAM" id="SignalP"/>
    </source>
</evidence>
<organism evidence="8 9">
    <name type="scientific">Antricoccus suffuscus</name>
    <dbReference type="NCBI Taxonomy" id="1629062"/>
    <lineage>
        <taxon>Bacteria</taxon>
        <taxon>Bacillati</taxon>
        <taxon>Actinomycetota</taxon>
        <taxon>Actinomycetes</taxon>
        <taxon>Geodermatophilales</taxon>
        <taxon>Antricoccaceae</taxon>
        <taxon>Antricoccus</taxon>
    </lineage>
</organism>